<evidence type="ECO:0000313" key="3">
    <source>
        <dbReference type="Proteomes" id="UP000078046"/>
    </source>
</evidence>
<dbReference type="Proteomes" id="UP000078046">
    <property type="component" value="Unassembled WGS sequence"/>
</dbReference>
<evidence type="ECO:0000313" key="2">
    <source>
        <dbReference type="EMBL" id="OAF63720.1"/>
    </source>
</evidence>
<dbReference type="OrthoDB" id="14187at2759"/>
<comment type="caution">
    <text evidence="2">The sequence shown here is derived from an EMBL/GenBank/DDBJ whole genome shotgun (WGS) entry which is preliminary data.</text>
</comment>
<organism evidence="2 3">
    <name type="scientific">Intoshia linei</name>
    <dbReference type="NCBI Taxonomy" id="1819745"/>
    <lineage>
        <taxon>Eukaryota</taxon>
        <taxon>Metazoa</taxon>
        <taxon>Spiralia</taxon>
        <taxon>Lophotrochozoa</taxon>
        <taxon>Mesozoa</taxon>
        <taxon>Orthonectida</taxon>
        <taxon>Rhopaluridae</taxon>
        <taxon>Intoshia</taxon>
    </lineage>
</organism>
<dbReference type="AlphaFoldDB" id="A0A177APH8"/>
<reference evidence="2 3" key="1">
    <citation type="submission" date="2016-04" db="EMBL/GenBank/DDBJ databases">
        <title>The genome of Intoshia linei affirms orthonectids as highly simplified spiralians.</title>
        <authorList>
            <person name="Mikhailov K.V."/>
            <person name="Slusarev G.S."/>
            <person name="Nikitin M.A."/>
            <person name="Logacheva M.D."/>
            <person name="Penin A."/>
            <person name="Aleoshin V."/>
            <person name="Panchin Y.V."/>
        </authorList>
    </citation>
    <scope>NUCLEOTIDE SEQUENCE [LARGE SCALE GENOMIC DNA]</scope>
    <source>
        <strain evidence="2">Intl2013</strain>
        <tissue evidence="2">Whole animal</tissue>
    </source>
</reference>
<dbReference type="InterPro" id="IPR027417">
    <property type="entry name" value="P-loop_NTPase"/>
</dbReference>
<dbReference type="GO" id="GO:0007018">
    <property type="term" value="P:microtubule-based movement"/>
    <property type="evidence" value="ECO:0007669"/>
    <property type="project" value="InterPro"/>
</dbReference>
<dbReference type="PANTHER" id="PTHR45703:SF36">
    <property type="entry name" value="DYNEIN HEAVY CHAIN, CYTOPLASMIC"/>
    <property type="match status" value="1"/>
</dbReference>
<proteinExistence type="predicted"/>
<dbReference type="Gene3D" id="3.40.50.300">
    <property type="entry name" value="P-loop containing nucleotide triphosphate hydrolases"/>
    <property type="match status" value="1"/>
</dbReference>
<keyword evidence="3" id="KW-1185">Reference proteome</keyword>
<dbReference type="Pfam" id="PF12781">
    <property type="entry name" value="AAA_9"/>
    <property type="match status" value="1"/>
</dbReference>
<feature type="domain" description="Dynein heavy chain ATP-binding dynein motor region" evidence="1">
    <location>
        <begin position="26"/>
        <end position="245"/>
    </location>
</feature>
<evidence type="ECO:0000259" key="1">
    <source>
        <dbReference type="Pfam" id="PF12781"/>
    </source>
</evidence>
<dbReference type="GO" id="GO:0051959">
    <property type="term" value="F:dynein light intermediate chain binding"/>
    <property type="evidence" value="ECO:0007669"/>
    <property type="project" value="InterPro"/>
</dbReference>
<feature type="non-terminal residue" evidence="2">
    <location>
        <position position="390"/>
    </location>
</feature>
<dbReference type="InterPro" id="IPR035706">
    <property type="entry name" value="AAA_9"/>
</dbReference>
<dbReference type="GO" id="GO:0030286">
    <property type="term" value="C:dynein complex"/>
    <property type="evidence" value="ECO:0007669"/>
    <property type="project" value="InterPro"/>
</dbReference>
<accession>A0A177APH8</accession>
<dbReference type="InterPro" id="IPR026983">
    <property type="entry name" value="DHC"/>
</dbReference>
<dbReference type="PANTHER" id="PTHR45703">
    <property type="entry name" value="DYNEIN HEAVY CHAIN"/>
    <property type="match status" value="1"/>
</dbReference>
<dbReference type="Gene3D" id="6.10.140.1060">
    <property type="match status" value="1"/>
</dbReference>
<sequence length="390" mass="45879">MKSFNIAYRPNFLFMEYLSSADERSEWAANGLPIDDIYIENFIIIQRSKRYPLIIDPNDGAINFLMKHYATKKITKTSFLDISFRKKVESSLRFGNTLLIEDVEYYDPILNPILNRELVRTGGRVLITIGNQEIDFSPTFFLILSTQNPNINISRSLCSRVTIINFTPTIASLRSNCLYRILDSERTDIEMKRRDLIKLQGEYSGKLRKLENELLYSLSETKTKILDDDRIIERLETLKSESKQIIDKKEQNAIVQLKIFEISQSYKPISDACSDVFFLLKKFGLMHHIYKYSLKHFLDLFDKILQHCLNDVEQNLVDRDNYDERLNNIKKKFFKVILKYYMVGFISKDRILFAMELVNIFNRHFLKLDNVDEVIAFIIGQKFSSNRLSQ</sequence>
<dbReference type="GO" id="GO:0045505">
    <property type="term" value="F:dynein intermediate chain binding"/>
    <property type="evidence" value="ECO:0007669"/>
    <property type="project" value="InterPro"/>
</dbReference>
<gene>
    <name evidence="2" type="ORF">A3Q56_08575</name>
</gene>
<dbReference type="FunFam" id="3.40.50.300:FF:000122">
    <property type="entry name" value="Cytoplasmic dynein 1 heavy chain"/>
    <property type="match status" value="1"/>
</dbReference>
<protein>
    <recommendedName>
        <fullName evidence="1">Dynein heavy chain ATP-binding dynein motor region domain-containing protein</fullName>
    </recommendedName>
</protein>
<dbReference type="Gene3D" id="1.10.8.1220">
    <property type="match status" value="1"/>
</dbReference>
<dbReference type="EMBL" id="LWCA01002722">
    <property type="protein sequence ID" value="OAF63720.1"/>
    <property type="molecule type" value="Genomic_DNA"/>
</dbReference>
<name>A0A177APH8_9BILA</name>